<proteinExistence type="predicted"/>
<dbReference type="AlphaFoldDB" id="A0A8X6MS20"/>
<dbReference type="Proteomes" id="UP000887013">
    <property type="component" value="Unassembled WGS sequence"/>
</dbReference>
<comment type="caution">
    <text evidence="1">The sequence shown here is derived from an EMBL/GenBank/DDBJ whole genome shotgun (WGS) entry which is preliminary data.</text>
</comment>
<gene>
    <name evidence="1" type="ORF">NPIL_511461</name>
</gene>
<evidence type="ECO:0000313" key="1">
    <source>
        <dbReference type="EMBL" id="GFS75049.1"/>
    </source>
</evidence>
<dbReference type="EMBL" id="BMAW01001692">
    <property type="protein sequence ID" value="GFS75049.1"/>
    <property type="molecule type" value="Genomic_DNA"/>
</dbReference>
<organism evidence="1 2">
    <name type="scientific">Nephila pilipes</name>
    <name type="common">Giant wood spider</name>
    <name type="synonym">Nephila maculata</name>
    <dbReference type="NCBI Taxonomy" id="299642"/>
    <lineage>
        <taxon>Eukaryota</taxon>
        <taxon>Metazoa</taxon>
        <taxon>Ecdysozoa</taxon>
        <taxon>Arthropoda</taxon>
        <taxon>Chelicerata</taxon>
        <taxon>Arachnida</taxon>
        <taxon>Araneae</taxon>
        <taxon>Araneomorphae</taxon>
        <taxon>Entelegynae</taxon>
        <taxon>Araneoidea</taxon>
        <taxon>Nephilidae</taxon>
        <taxon>Nephila</taxon>
    </lineage>
</organism>
<accession>A0A8X6MS20</accession>
<evidence type="ECO:0000313" key="2">
    <source>
        <dbReference type="Proteomes" id="UP000887013"/>
    </source>
</evidence>
<feature type="non-terminal residue" evidence="1">
    <location>
        <position position="75"/>
    </location>
</feature>
<sequence>MLLPGNTAHMVAKRRSQAIWTPRRKAEIRLPAFATILGDKRTSRIFKQNLVLSRSFQNMTETWENFLCDVTSCLQ</sequence>
<protein>
    <submittedName>
        <fullName evidence="1">Uncharacterized protein</fullName>
    </submittedName>
</protein>
<name>A0A8X6MS20_NEPPI</name>
<keyword evidence="2" id="KW-1185">Reference proteome</keyword>
<reference evidence="1" key="1">
    <citation type="submission" date="2020-08" db="EMBL/GenBank/DDBJ databases">
        <title>Multicomponent nature underlies the extraordinary mechanical properties of spider dragline silk.</title>
        <authorList>
            <person name="Kono N."/>
            <person name="Nakamura H."/>
            <person name="Mori M."/>
            <person name="Yoshida Y."/>
            <person name="Ohtoshi R."/>
            <person name="Malay A.D."/>
            <person name="Moran D.A.P."/>
            <person name="Tomita M."/>
            <person name="Numata K."/>
            <person name="Arakawa K."/>
        </authorList>
    </citation>
    <scope>NUCLEOTIDE SEQUENCE</scope>
</reference>